<evidence type="ECO:0000313" key="7">
    <source>
        <dbReference type="EMBL" id="ABR48238.1"/>
    </source>
</evidence>
<evidence type="ECO:0000256" key="5">
    <source>
        <dbReference type="ARBA" id="ARBA00022970"/>
    </source>
</evidence>
<dbReference type="KEGG" id="amt:Amet_2078"/>
<proteinExistence type="inferred from homology"/>
<dbReference type="InterPro" id="IPR003593">
    <property type="entry name" value="AAA+_ATPase"/>
</dbReference>
<dbReference type="eggNOG" id="COG0410">
    <property type="taxonomic scope" value="Bacteria"/>
</dbReference>
<dbReference type="SMART" id="SM00382">
    <property type="entry name" value="AAA"/>
    <property type="match status" value="1"/>
</dbReference>
<dbReference type="OrthoDB" id="9776369at2"/>
<dbReference type="Proteomes" id="UP000001572">
    <property type="component" value="Chromosome"/>
</dbReference>
<dbReference type="InterPro" id="IPR030660">
    <property type="entry name" value="ABC_branched_ATPase_LivF/BraG"/>
</dbReference>
<dbReference type="GO" id="GO:0016887">
    <property type="term" value="F:ATP hydrolysis activity"/>
    <property type="evidence" value="ECO:0007669"/>
    <property type="project" value="InterPro"/>
</dbReference>
<keyword evidence="4" id="KW-0067">ATP-binding</keyword>
<dbReference type="RefSeq" id="WP_012063218.1">
    <property type="nucleotide sequence ID" value="NC_009633.1"/>
</dbReference>
<gene>
    <name evidence="7" type="ordered locus">Amet_2078</name>
</gene>
<dbReference type="Gene3D" id="3.40.50.300">
    <property type="entry name" value="P-loop containing nucleotide triphosphate hydrolases"/>
    <property type="match status" value="1"/>
</dbReference>
<keyword evidence="2" id="KW-0813">Transport</keyword>
<evidence type="ECO:0000256" key="1">
    <source>
        <dbReference type="ARBA" id="ARBA00005417"/>
    </source>
</evidence>
<name>A6TPX0_ALKMQ</name>
<feature type="domain" description="ABC transporter" evidence="6">
    <location>
        <begin position="2"/>
        <end position="233"/>
    </location>
</feature>
<dbReference type="HOGENOM" id="CLU_000604_1_2_9"/>
<evidence type="ECO:0000256" key="4">
    <source>
        <dbReference type="ARBA" id="ARBA00022840"/>
    </source>
</evidence>
<protein>
    <submittedName>
        <fullName evidence="7">ABC transporter related</fullName>
    </submittedName>
</protein>
<keyword evidence="8" id="KW-1185">Reference proteome</keyword>
<dbReference type="InterPro" id="IPR027417">
    <property type="entry name" value="P-loop_NTPase"/>
</dbReference>
<evidence type="ECO:0000256" key="2">
    <source>
        <dbReference type="ARBA" id="ARBA00022448"/>
    </source>
</evidence>
<dbReference type="InterPro" id="IPR003439">
    <property type="entry name" value="ABC_transporter-like_ATP-bd"/>
</dbReference>
<dbReference type="CDD" id="cd03224">
    <property type="entry name" value="ABC_TM1139_LivF_branched"/>
    <property type="match status" value="1"/>
</dbReference>
<dbReference type="STRING" id="293826.Amet_2078"/>
<evidence type="ECO:0000259" key="6">
    <source>
        <dbReference type="PROSITE" id="PS50893"/>
    </source>
</evidence>
<dbReference type="GO" id="GO:0015807">
    <property type="term" value="P:L-amino acid transport"/>
    <property type="evidence" value="ECO:0007669"/>
    <property type="project" value="TreeGrafter"/>
</dbReference>
<organism evidence="7 8">
    <name type="scientific">Alkaliphilus metalliredigens (strain QYMF)</name>
    <dbReference type="NCBI Taxonomy" id="293826"/>
    <lineage>
        <taxon>Bacteria</taxon>
        <taxon>Bacillati</taxon>
        <taxon>Bacillota</taxon>
        <taxon>Clostridia</taxon>
        <taxon>Peptostreptococcales</taxon>
        <taxon>Natronincolaceae</taxon>
        <taxon>Alkaliphilus</taxon>
    </lineage>
</organism>
<sequence length="240" mass="26359">MLKVDNLSVYYGGIHALKGVSIAVEEGQIVSIIGSNGAGKSTLLNTISGMVKRKGGSILYKGKEIPKLPYHIVKIGICQVPEGRLIFANLTVKENLMMGAYLRRDKEQIAKDLEKVYELFPRLLERLTQMAGTLSGGEEQMLAMGRGLMSNPDLILLDEPSLGLAPLLVKTIFEIIEDIKKLNKTILLVEQNAYKALSVADFGYVLEQGKVTKAGNAKELIQDKSILEAYLGKKEIQINL</sequence>
<dbReference type="Pfam" id="PF00005">
    <property type="entry name" value="ABC_tran"/>
    <property type="match status" value="1"/>
</dbReference>
<dbReference type="GO" id="GO:0005524">
    <property type="term" value="F:ATP binding"/>
    <property type="evidence" value="ECO:0007669"/>
    <property type="project" value="UniProtKB-KW"/>
</dbReference>
<dbReference type="EMBL" id="CP000724">
    <property type="protein sequence ID" value="ABR48238.1"/>
    <property type="molecule type" value="Genomic_DNA"/>
</dbReference>
<dbReference type="AlphaFoldDB" id="A6TPX0"/>
<dbReference type="PIRSF" id="PIRSF039137">
    <property type="entry name" value="ABC_branched_ATPase"/>
    <property type="match status" value="1"/>
</dbReference>
<dbReference type="PANTHER" id="PTHR43820">
    <property type="entry name" value="HIGH-AFFINITY BRANCHED-CHAIN AMINO ACID TRANSPORT ATP-BINDING PROTEIN LIVF"/>
    <property type="match status" value="1"/>
</dbReference>
<evidence type="ECO:0000313" key="8">
    <source>
        <dbReference type="Proteomes" id="UP000001572"/>
    </source>
</evidence>
<evidence type="ECO:0000256" key="3">
    <source>
        <dbReference type="ARBA" id="ARBA00022741"/>
    </source>
</evidence>
<comment type="similarity">
    <text evidence="1">Belongs to the ABC transporter superfamily.</text>
</comment>
<dbReference type="InterPro" id="IPR052156">
    <property type="entry name" value="BCAA_Transport_ATP-bd_LivF"/>
</dbReference>
<keyword evidence="5" id="KW-0029">Amino-acid transport</keyword>
<keyword evidence="3" id="KW-0547">Nucleotide-binding</keyword>
<dbReference type="GO" id="GO:0015658">
    <property type="term" value="F:branched-chain amino acid transmembrane transporter activity"/>
    <property type="evidence" value="ECO:0007669"/>
    <property type="project" value="InterPro"/>
</dbReference>
<dbReference type="PROSITE" id="PS50893">
    <property type="entry name" value="ABC_TRANSPORTER_2"/>
    <property type="match status" value="1"/>
</dbReference>
<dbReference type="PANTHER" id="PTHR43820:SF4">
    <property type="entry name" value="HIGH-AFFINITY BRANCHED-CHAIN AMINO ACID TRANSPORT ATP-BINDING PROTEIN LIVF"/>
    <property type="match status" value="1"/>
</dbReference>
<dbReference type="SUPFAM" id="SSF52540">
    <property type="entry name" value="P-loop containing nucleoside triphosphate hydrolases"/>
    <property type="match status" value="1"/>
</dbReference>
<reference evidence="8" key="1">
    <citation type="journal article" date="2016" name="Genome Announc.">
        <title>Complete genome sequence of Alkaliphilus metalliredigens strain QYMF, an alkaliphilic and metal-reducing bacterium isolated from borax-contaminated leachate ponds.</title>
        <authorList>
            <person name="Hwang C."/>
            <person name="Copeland A."/>
            <person name="Lucas S."/>
            <person name="Lapidus A."/>
            <person name="Barry K."/>
            <person name="Detter J.C."/>
            <person name="Glavina Del Rio T."/>
            <person name="Hammon N."/>
            <person name="Israni S."/>
            <person name="Dalin E."/>
            <person name="Tice H."/>
            <person name="Pitluck S."/>
            <person name="Chertkov O."/>
            <person name="Brettin T."/>
            <person name="Bruce D."/>
            <person name="Han C."/>
            <person name="Schmutz J."/>
            <person name="Larimer F."/>
            <person name="Land M.L."/>
            <person name="Hauser L."/>
            <person name="Kyrpides N."/>
            <person name="Mikhailova N."/>
            <person name="Ye Q."/>
            <person name="Zhou J."/>
            <person name="Richardson P."/>
            <person name="Fields M.W."/>
        </authorList>
    </citation>
    <scope>NUCLEOTIDE SEQUENCE [LARGE SCALE GENOMIC DNA]</scope>
    <source>
        <strain evidence="8">QYMF</strain>
    </source>
</reference>
<accession>A6TPX0</accession>